<dbReference type="GO" id="GO:0005886">
    <property type="term" value="C:plasma membrane"/>
    <property type="evidence" value="ECO:0007669"/>
    <property type="project" value="TreeGrafter"/>
</dbReference>
<evidence type="ECO:0000256" key="1">
    <source>
        <dbReference type="ARBA" id="ARBA00022448"/>
    </source>
</evidence>
<dbReference type="GO" id="GO:0016887">
    <property type="term" value="F:ATP hydrolysis activity"/>
    <property type="evidence" value="ECO:0007669"/>
    <property type="project" value="InterPro"/>
</dbReference>
<dbReference type="AlphaFoldDB" id="A0A810MV94"/>
<evidence type="ECO:0000313" key="5">
    <source>
        <dbReference type="EMBL" id="BCJ64932.1"/>
    </source>
</evidence>
<dbReference type="Gene3D" id="3.40.50.300">
    <property type="entry name" value="P-loop containing nucleotide triphosphate hydrolases"/>
    <property type="match status" value="1"/>
</dbReference>
<protein>
    <submittedName>
        <fullName evidence="5">Peptide ABC transporter ATP-binding protein</fullName>
    </submittedName>
</protein>
<dbReference type="Proteomes" id="UP000680866">
    <property type="component" value="Chromosome"/>
</dbReference>
<sequence>MTPLLTADRISRTFPGPPPLTVLHPTDVTLHRGESVAVVGASGSGKSTLLSLLGTLDRPTTGTLCVDGRDVATMGERERATLRATRIGFVFQQFHLLPTLSALDNVATGLLYAGVGAVERRERAAAALDAVGLAARRTHRPGQLSGGEQQRVAIARAIARTPDLLFADEPTGALDSVTGEAIVALLAGIAATGTTVVVVTHDAAVADRFARRISLRDGRIVDDHGPGPGDAR</sequence>
<dbReference type="PANTHER" id="PTHR24220">
    <property type="entry name" value="IMPORT ATP-BINDING PROTEIN"/>
    <property type="match status" value="1"/>
</dbReference>
<dbReference type="InterPro" id="IPR027417">
    <property type="entry name" value="P-loop_NTPase"/>
</dbReference>
<dbReference type="FunFam" id="3.40.50.300:FF:000032">
    <property type="entry name" value="Export ABC transporter ATP-binding protein"/>
    <property type="match status" value="1"/>
</dbReference>
<dbReference type="EMBL" id="AP023359">
    <property type="protein sequence ID" value="BCJ64932.1"/>
    <property type="molecule type" value="Genomic_DNA"/>
</dbReference>
<dbReference type="GO" id="GO:0005524">
    <property type="term" value="F:ATP binding"/>
    <property type="evidence" value="ECO:0007669"/>
    <property type="project" value="UniProtKB-KW"/>
</dbReference>
<name>A0A810MV94_9ACTN</name>
<accession>A0A810MV94</accession>
<dbReference type="SUPFAM" id="SSF52540">
    <property type="entry name" value="P-loop containing nucleoside triphosphate hydrolases"/>
    <property type="match status" value="1"/>
</dbReference>
<gene>
    <name evidence="5" type="ORF">Prubr_19530</name>
</gene>
<dbReference type="InterPro" id="IPR003439">
    <property type="entry name" value="ABC_transporter-like_ATP-bd"/>
</dbReference>
<keyword evidence="3 5" id="KW-0067">ATP-binding</keyword>
<dbReference type="InterPro" id="IPR015854">
    <property type="entry name" value="ABC_transpr_LolD-like"/>
</dbReference>
<evidence type="ECO:0000256" key="3">
    <source>
        <dbReference type="ARBA" id="ARBA00022840"/>
    </source>
</evidence>
<dbReference type="PROSITE" id="PS50893">
    <property type="entry name" value="ABC_TRANSPORTER_2"/>
    <property type="match status" value="1"/>
</dbReference>
<dbReference type="Pfam" id="PF00005">
    <property type="entry name" value="ABC_tran"/>
    <property type="match status" value="1"/>
</dbReference>
<dbReference type="InterPro" id="IPR017911">
    <property type="entry name" value="MacB-like_ATP-bd"/>
</dbReference>
<evidence type="ECO:0000313" key="6">
    <source>
        <dbReference type="Proteomes" id="UP000680866"/>
    </source>
</evidence>
<dbReference type="CDD" id="cd03255">
    <property type="entry name" value="ABC_MJ0796_LolCDE_FtsE"/>
    <property type="match status" value="1"/>
</dbReference>
<dbReference type="KEGG" id="pry:Prubr_19530"/>
<organism evidence="5 6">
    <name type="scientific">Polymorphospora rubra</name>
    <dbReference type="NCBI Taxonomy" id="338584"/>
    <lineage>
        <taxon>Bacteria</taxon>
        <taxon>Bacillati</taxon>
        <taxon>Actinomycetota</taxon>
        <taxon>Actinomycetes</taxon>
        <taxon>Micromonosporales</taxon>
        <taxon>Micromonosporaceae</taxon>
        <taxon>Polymorphospora</taxon>
    </lineage>
</organism>
<dbReference type="PROSITE" id="PS00211">
    <property type="entry name" value="ABC_TRANSPORTER_1"/>
    <property type="match status" value="1"/>
</dbReference>
<dbReference type="GO" id="GO:0022857">
    <property type="term" value="F:transmembrane transporter activity"/>
    <property type="evidence" value="ECO:0007669"/>
    <property type="project" value="TreeGrafter"/>
</dbReference>
<feature type="domain" description="ABC transporter" evidence="4">
    <location>
        <begin position="5"/>
        <end position="231"/>
    </location>
</feature>
<keyword evidence="2" id="KW-0547">Nucleotide-binding</keyword>
<keyword evidence="6" id="KW-1185">Reference proteome</keyword>
<dbReference type="SMART" id="SM00382">
    <property type="entry name" value="AAA"/>
    <property type="match status" value="1"/>
</dbReference>
<dbReference type="GO" id="GO:0098796">
    <property type="term" value="C:membrane protein complex"/>
    <property type="evidence" value="ECO:0007669"/>
    <property type="project" value="UniProtKB-ARBA"/>
</dbReference>
<proteinExistence type="predicted"/>
<dbReference type="InterPro" id="IPR017871">
    <property type="entry name" value="ABC_transporter-like_CS"/>
</dbReference>
<dbReference type="InterPro" id="IPR003593">
    <property type="entry name" value="AAA+_ATPase"/>
</dbReference>
<evidence type="ECO:0000256" key="2">
    <source>
        <dbReference type="ARBA" id="ARBA00022741"/>
    </source>
</evidence>
<dbReference type="RefSeq" id="WP_281425892.1">
    <property type="nucleotide sequence ID" value="NZ_AP023359.1"/>
</dbReference>
<reference evidence="5" key="1">
    <citation type="submission" date="2020-08" db="EMBL/GenBank/DDBJ databases">
        <title>Whole genome shotgun sequence of Polymorphospora rubra NBRC 101157.</title>
        <authorList>
            <person name="Komaki H."/>
            <person name="Tamura T."/>
        </authorList>
    </citation>
    <scope>NUCLEOTIDE SEQUENCE</scope>
    <source>
        <strain evidence="5">NBRC 101157</strain>
    </source>
</reference>
<evidence type="ECO:0000259" key="4">
    <source>
        <dbReference type="PROSITE" id="PS50893"/>
    </source>
</evidence>
<keyword evidence="1" id="KW-0813">Transport</keyword>